<evidence type="ECO:0008006" key="3">
    <source>
        <dbReference type="Google" id="ProtNLM"/>
    </source>
</evidence>
<dbReference type="Proteomes" id="UP000694251">
    <property type="component" value="Chromosome 9"/>
</dbReference>
<evidence type="ECO:0000313" key="2">
    <source>
        <dbReference type="Proteomes" id="UP000694251"/>
    </source>
</evidence>
<name>A0A8T2ANI1_ARASU</name>
<reference evidence="1 2" key="1">
    <citation type="submission" date="2020-12" db="EMBL/GenBank/DDBJ databases">
        <title>Concerted genomic and epigenomic changes stabilize Arabidopsis allopolyploids.</title>
        <authorList>
            <person name="Chen Z."/>
        </authorList>
    </citation>
    <scope>NUCLEOTIDE SEQUENCE [LARGE SCALE GENOMIC DNA]</scope>
    <source>
        <strain evidence="1">As9502</strain>
        <tissue evidence="1">Leaf</tissue>
    </source>
</reference>
<evidence type="ECO:0000313" key="1">
    <source>
        <dbReference type="EMBL" id="KAG7574991.1"/>
    </source>
</evidence>
<accession>A0A8T2ANI1</accession>
<dbReference type="EMBL" id="JAEFBJ010000009">
    <property type="protein sequence ID" value="KAG7574991.1"/>
    <property type="molecule type" value="Genomic_DNA"/>
</dbReference>
<organism evidence="1 2">
    <name type="scientific">Arabidopsis suecica</name>
    <name type="common">Swedish thale-cress</name>
    <name type="synonym">Cardaminopsis suecica</name>
    <dbReference type="NCBI Taxonomy" id="45249"/>
    <lineage>
        <taxon>Eukaryota</taxon>
        <taxon>Viridiplantae</taxon>
        <taxon>Streptophyta</taxon>
        <taxon>Embryophyta</taxon>
        <taxon>Tracheophyta</taxon>
        <taxon>Spermatophyta</taxon>
        <taxon>Magnoliopsida</taxon>
        <taxon>eudicotyledons</taxon>
        <taxon>Gunneridae</taxon>
        <taxon>Pentapetalae</taxon>
        <taxon>rosids</taxon>
        <taxon>malvids</taxon>
        <taxon>Brassicales</taxon>
        <taxon>Brassicaceae</taxon>
        <taxon>Camelineae</taxon>
        <taxon>Arabidopsis</taxon>
    </lineage>
</organism>
<gene>
    <name evidence="1" type="ORF">ISN44_As09g031360</name>
</gene>
<dbReference type="OrthoDB" id="10551470at2759"/>
<sequence>MKVFSSVIARLLRSKAEHRVPESRSLASRAWISTGSLTDHNYFTKVDRLLFKEQFKYGAVTTGESLHCLSIKLGIESCIHRTLKKLYGRISTGSLTGHNYFTKVDTLDMVMQEISAESPIPIDRLWLLLLSVSRLFEEQFEYGDKTTGESVHCLSIKIGIESYINRSINKLYGRISTGSLSGHNYFTKVDALDMVMRKISAESPIPLDRLRLLLQSVSRLFEERFEYEVTTGQNLHCLTIKLGIESHIHRDLITMYGRQLAIHRESVRKVMQIIPRGSFYKSLDSMVHSFGYMCPNDSLAAFGIIVKLGFPSVSSISGLLVTLRYQNLGLNDAWRVEWGAQSIVLFMKHHRMPFEPKIVGGLTEMFVANGLISNALEMLLETPRIDDITITSFLSGCTKHEDMASASKLVRHLEKKGTIYTLNEALVRKLIFKGIGVTFGENVIIETKEVGLSLLIS</sequence>
<dbReference type="AlphaFoldDB" id="A0A8T2ANI1"/>
<comment type="caution">
    <text evidence="1">The sequence shown here is derived from an EMBL/GenBank/DDBJ whole genome shotgun (WGS) entry which is preliminary data.</text>
</comment>
<protein>
    <recommendedName>
        <fullName evidence="3">Pentatricopeptide repeat-containing protein</fullName>
    </recommendedName>
</protein>
<keyword evidence="2" id="KW-1185">Reference proteome</keyword>
<proteinExistence type="predicted"/>